<organism evidence="3">
    <name type="scientific">Salmonella enterica subsp. enterica serovar Agona</name>
    <dbReference type="NCBI Taxonomy" id="58095"/>
    <lineage>
        <taxon>Bacteria</taxon>
        <taxon>Pseudomonadati</taxon>
        <taxon>Pseudomonadota</taxon>
        <taxon>Gammaproteobacteria</taxon>
        <taxon>Enterobacterales</taxon>
        <taxon>Enterobacteriaceae</taxon>
        <taxon>Salmonella</taxon>
    </lineage>
</organism>
<protein>
    <recommendedName>
        <fullName evidence="4">Phage tail protein</fullName>
    </recommendedName>
</protein>
<sequence>MTVKYYAILTNQGAARLANATMLGSKLNLTQMAVGDANGVLPTPDPAQTKLINQKRIAPLNLLSVDPNNQSQIIAEQIIPENEGGFWIREIGLYDDEGVLIAVANCPETYKPQLQEGSGRTQTIRMILVVTNTEAITLKIDPSVVLATRKYVDDKVLELKLYVDDQMRNHIVAQDPHTQYAQKHNPTFTGEPKAPTPAAGNNTTRIATTEFVQAAITALINGAPATLDTLKEIAAAINNDPKFSTTINNALSGKQPLDETLTHLSGKDVAGLLAYLGLGETINLAAGAVQKTGDEMNGKLTLPQTSSFGVNTNNTLGGSSIAIGDNDTGLKGNGDGNLAFMANNVLAGYFNENELQHSKKMLTKNFQALVDNNWPEGAGGFSGQLSSEAPFSVPMVHRQNNDNNFFPLLKGKVSLESGYPVAASFGILTSGNTNFPQIAIHAKTDFDVNDKIWVFDVATGEFRAPGRITATEILLSGKSRVAPDGNLYGDVWGGWLNDFLNNNYNRKNTASLGDYGWVRDESTGFIMQWGTLGSSNGTYNFPREFPASCFAVFVTNNNQQGGAVDNAFGYPVSKSQFFAATKDSSSSNHINNYPVAWFAIGR</sequence>
<reference evidence="3" key="2">
    <citation type="submission" date="2018-07" db="EMBL/GenBank/DDBJ databases">
        <authorList>
            <consortium name="NCBI Pathogen Detection Project"/>
        </authorList>
    </citation>
    <scope>NUCLEOTIDE SEQUENCE</scope>
    <source>
        <strain evidence="3">13-0431</strain>
    </source>
</reference>
<gene>
    <name evidence="3" type="ORF">G4K93_003693</name>
</gene>
<dbReference type="InterPro" id="IPR022225">
    <property type="entry name" value="Phage_tail_fibre_N"/>
</dbReference>
<evidence type="ECO:0008006" key="4">
    <source>
        <dbReference type="Google" id="ProtNLM"/>
    </source>
</evidence>
<reference evidence="3" key="1">
    <citation type="journal article" date="2018" name="Genome Biol.">
        <title>SKESA: strategic k-mer extension for scrupulous assemblies.</title>
        <authorList>
            <person name="Souvorov A."/>
            <person name="Agarwala R."/>
            <person name="Lipman D.J."/>
        </authorList>
    </citation>
    <scope>NUCLEOTIDE SEQUENCE</scope>
    <source>
        <strain evidence="3">13-0431</strain>
    </source>
</reference>
<feature type="domain" description="Phage tail fibre protein N-terminal" evidence="1">
    <location>
        <begin position="1"/>
        <end position="150"/>
    </location>
</feature>
<dbReference type="Pfam" id="PF21882">
    <property type="entry name" value="Gp53-like_C"/>
    <property type="match status" value="1"/>
</dbReference>
<dbReference type="PANTHER" id="PTHR35191:SF1">
    <property type="entry name" value="PROPHAGE SIDE TAIL FIBER PROTEIN HOMOLOG STFQ-RELATED"/>
    <property type="match status" value="1"/>
</dbReference>
<accession>A0A734ZP16</accession>
<evidence type="ECO:0000259" key="1">
    <source>
        <dbReference type="Pfam" id="PF12571"/>
    </source>
</evidence>
<comment type="caution">
    <text evidence="3">The sequence shown here is derived from an EMBL/GenBank/DDBJ whole genome shotgun (WGS) entry which is preliminary data.</text>
</comment>
<dbReference type="Gene3D" id="2.60.40.3940">
    <property type="match status" value="1"/>
</dbReference>
<dbReference type="Gene3D" id="6.20.70.20">
    <property type="match status" value="1"/>
</dbReference>
<dbReference type="AlphaFoldDB" id="A0A734ZP16"/>
<dbReference type="PANTHER" id="PTHR35191">
    <property type="entry name" value="PROPHAGE SIDE TAIL FIBER PROTEIN HOMOLOG STFQ-RELATED"/>
    <property type="match status" value="1"/>
</dbReference>
<dbReference type="InterPro" id="IPR054075">
    <property type="entry name" value="Gp53-like_C"/>
</dbReference>
<evidence type="ECO:0000313" key="3">
    <source>
        <dbReference type="EMBL" id="HAE6729825.1"/>
    </source>
</evidence>
<dbReference type="EMBL" id="DAASRO010000011">
    <property type="protein sequence ID" value="HAE6729825.1"/>
    <property type="molecule type" value="Genomic_DNA"/>
</dbReference>
<evidence type="ECO:0000259" key="2">
    <source>
        <dbReference type="Pfam" id="PF21882"/>
    </source>
</evidence>
<dbReference type="Pfam" id="PF12571">
    <property type="entry name" value="Phage_tail_fib"/>
    <property type="match status" value="1"/>
</dbReference>
<proteinExistence type="predicted"/>
<feature type="domain" description="Putative tail fiber protein gp53-like C-terminal" evidence="2">
    <location>
        <begin position="522"/>
        <end position="602"/>
    </location>
</feature>
<name>A0A734ZP16_SALET</name>
<dbReference type="InterPro" id="IPR051934">
    <property type="entry name" value="Phage_Tail_Fiber_Structural"/>
</dbReference>